<evidence type="ECO:0000313" key="3">
    <source>
        <dbReference type="Proteomes" id="UP000753908"/>
    </source>
</evidence>
<evidence type="ECO:0000256" key="1">
    <source>
        <dbReference type="SAM" id="MobiDB-lite"/>
    </source>
</evidence>
<dbReference type="EMBL" id="JAHHIF010000068">
    <property type="protein sequence ID" value="MBW4548659.1"/>
    <property type="molecule type" value="Genomic_DNA"/>
</dbReference>
<sequence length="81" mass="9190">MHEHPQNLRTSAARAFMESLDQLQNILAQESQTPEPEFQLDDSHSSTSETDLTVWEEAAADIEQFFGETQLPEEGGLKDER</sequence>
<feature type="region of interest" description="Disordered" evidence="1">
    <location>
        <begin position="25"/>
        <end position="51"/>
    </location>
</feature>
<reference evidence="2" key="2">
    <citation type="journal article" date="2022" name="Microbiol. Resour. Announc.">
        <title>Metagenome Sequencing to Explore Phylogenomics of Terrestrial Cyanobacteria.</title>
        <authorList>
            <person name="Ward R.D."/>
            <person name="Stajich J.E."/>
            <person name="Johansen J.R."/>
            <person name="Huntemann M."/>
            <person name="Clum A."/>
            <person name="Foster B."/>
            <person name="Foster B."/>
            <person name="Roux S."/>
            <person name="Palaniappan K."/>
            <person name="Varghese N."/>
            <person name="Mukherjee S."/>
            <person name="Reddy T.B.K."/>
            <person name="Daum C."/>
            <person name="Copeland A."/>
            <person name="Chen I.A."/>
            <person name="Ivanova N.N."/>
            <person name="Kyrpides N.C."/>
            <person name="Shapiro N."/>
            <person name="Eloe-Fadrosh E.A."/>
            <person name="Pietrasiak N."/>
        </authorList>
    </citation>
    <scope>NUCLEOTIDE SEQUENCE</scope>
    <source>
        <strain evidence="2">CPER-KK1</strain>
    </source>
</reference>
<feature type="compositionally biased region" description="Polar residues" evidence="1">
    <location>
        <begin position="25"/>
        <end position="34"/>
    </location>
</feature>
<evidence type="ECO:0000313" key="2">
    <source>
        <dbReference type="EMBL" id="MBW4548659.1"/>
    </source>
</evidence>
<reference evidence="2" key="1">
    <citation type="submission" date="2021-05" db="EMBL/GenBank/DDBJ databases">
        <authorList>
            <person name="Pietrasiak N."/>
            <person name="Ward R."/>
            <person name="Stajich J.E."/>
            <person name="Kurbessoian T."/>
        </authorList>
    </citation>
    <scope>NUCLEOTIDE SEQUENCE</scope>
    <source>
        <strain evidence="2">CPER-KK1</strain>
    </source>
</reference>
<name>A0A951PSR4_9CYAN</name>
<accession>A0A951PSR4</accession>
<dbReference type="Proteomes" id="UP000753908">
    <property type="component" value="Unassembled WGS sequence"/>
</dbReference>
<protein>
    <submittedName>
        <fullName evidence="2">Uncharacterized protein</fullName>
    </submittedName>
</protein>
<organism evidence="2 3">
    <name type="scientific">Symplocastrum torsivum CPER-KK1</name>
    <dbReference type="NCBI Taxonomy" id="450513"/>
    <lineage>
        <taxon>Bacteria</taxon>
        <taxon>Bacillati</taxon>
        <taxon>Cyanobacteriota</taxon>
        <taxon>Cyanophyceae</taxon>
        <taxon>Oscillatoriophycideae</taxon>
        <taxon>Oscillatoriales</taxon>
        <taxon>Microcoleaceae</taxon>
        <taxon>Symplocastrum</taxon>
    </lineage>
</organism>
<comment type="caution">
    <text evidence="2">The sequence shown here is derived from an EMBL/GenBank/DDBJ whole genome shotgun (WGS) entry which is preliminary data.</text>
</comment>
<gene>
    <name evidence="2" type="ORF">KME25_30155</name>
</gene>
<dbReference type="AlphaFoldDB" id="A0A951PSR4"/>
<proteinExistence type="predicted"/>